<dbReference type="Pfam" id="PF01740">
    <property type="entry name" value="STAS"/>
    <property type="match status" value="1"/>
</dbReference>
<dbReference type="PROSITE" id="PS50921">
    <property type="entry name" value="ANTAR"/>
    <property type="match status" value="1"/>
</dbReference>
<organism evidence="5 6">
    <name type="scientific">Kibdelosporangium persicum</name>
    <dbReference type="NCBI Taxonomy" id="2698649"/>
    <lineage>
        <taxon>Bacteria</taxon>
        <taxon>Bacillati</taxon>
        <taxon>Actinomycetota</taxon>
        <taxon>Actinomycetes</taxon>
        <taxon>Pseudonocardiales</taxon>
        <taxon>Pseudonocardiaceae</taxon>
        <taxon>Kibdelosporangium</taxon>
    </lineage>
</organism>
<protein>
    <submittedName>
        <fullName evidence="5">Anti-anti-sigma factor</fullName>
    </submittedName>
</protein>
<dbReference type="PROSITE" id="PS50801">
    <property type="entry name" value="STAS"/>
    <property type="match status" value="1"/>
</dbReference>
<dbReference type="InterPro" id="IPR005561">
    <property type="entry name" value="ANTAR"/>
</dbReference>
<dbReference type="InterPro" id="IPR011006">
    <property type="entry name" value="CheY-like_superfamily"/>
</dbReference>
<sequence length="417" mass="45196">MGRTDPPLVGNGRSGPRIHVDTEWKPGDVLVILRVRGEIDVDGSRTLDHCLRTRIPGESRYVVVDLDQVVLLGAPGVRVLIEQADRLALTGRRLLTVASSSHVRRVLGLMHATHLVNVHENVPMAIAACLGTPEPVGHVGRARTDMPGPPELGELRQEVFNLRAALRTRPVIARALGVVQERYGLRVPEAAFDLLRDSAQRHNLRLHALARALLDAPAPEGPVWFPGRTRRPAPSLSIFAQSARQRGNRSAVLSSFVDEVVKYVGAVMAAVQLVEPPGGRLSVESSRSLTPDLADHLAGEDDPMAPWRRAVAGKTRVVLENVSEEQCLPGRDVLLKAGVGTVVSTPLLTTDNSCVGVVTTCHVDTGFTPTRLQAAKLDHAATEIATWLDWHARTVVVDALEAVHHEATKPERRTEGV</sequence>
<dbReference type="Pfam" id="PF03861">
    <property type="entry name" value="ANTAR"/>
    <property type="match status" value="1"/>
</dbReference>
<evidence type="ECO:0000256" key="1">
    <source>
        <dbReference type="ARBA" id="ARBA00023015"/>
    </source>
</evidence>
<evidence type="ECO:0000259" key="3">
    <source>
        <dbReference type="PROSITE" id="PS50801"/>
    </source>
</evidence>
<keyword evidence="1" id="KW-0805">Transcription regulation</keyword>
<keyword evidence="6" id="KW-1185">Reference proteome</keyword>
<proteinExistence type="predicted"/>
<dbReference type="InterPro" id="IPR002645">
    <property type="entry name" value="STAS_dom"/>
</dbReference>
<dbReference type="Gene3D" id="3.30.750.24">
    <property type="entry name" value="STAS domain"/>
    <property type="match status" value="1"/>
</dbReference>
<dbReference type="SUPFAM" id="SSF55781">
    <property type="entry name" value="GAF domain-like"/>
    <property type="match status" value="1"/>
</dbReference>
<dbReference type="Gene3D" id="1.10.10.10">
    <property type="entry name" value="Winged helix-like DNA-binding domain superfamily/Winged helix DNA-binding domain"/>
    <property type="match status" value="1"/>
</dbReference>
<dbReference type="InterPro" id="IPR029016">
    <property type="entry name" value="GAF-like_dom_sf"/>
</dbReference>
<evidence type="ECO:0000259" key="4">
    <source>
        <dbReference type="PROSITE" id="PS50921"/>
    </source>
</evidence>
<reference evidence="5 6" key="1">
    <citation type="submission" date="2020-01" db="EMBL/GenBank/DDBJ databases">
        <title>Kibdelosporangium persica a novel Actinomycetes from a hot desert in Iran.</title>
        <authorList>
            <person name="Safaei N."/>
            <person name="Zaburannyi N."/>
            <person name="Mueller R."/>
            <person name="Wink J."/>
        </authorList>
    </citation>
    <scope>NUCLEOTIDE SEQUENCE [LARGE SCALE GENOMIC DNA]</scope>
    <source>
        <strain evidence="5 6">4NS15</strain>
    </source>
</reference>
<dbReference type="EMBL" id="JAAATY010000005">
    <property type="protein sequence ID" value="NRN65166.1"/>
    <property type="molecule type" value="Genomic_DNA"/>
</dbReference>
<dbReference type="InterPro" id="IPR036388">
    <property type="entry name" value="WH-like_DNA-bd_sf"/>
</dbReference>
<dbReference type="SUPFAM" id="SSF52091">
    <property type="entry name" value="SpoIIaa-like"/>
    <property type="match status" value="1"/>
</dbReference>
<comment type="caution">
    <text evidence="5">The sequence shown here is derived from an EMBL/GenBank/DDBJ whole genome shotgun (WGS) entry which is preliminary data.</text>
</comment>
<dbReference type="SMART" id="SM01012">
    <property type="entry name" value="ANTAR"/>
    <property type="match status" value="1"/>
</dbReference>
<feature type="domain" description="ANTAR" evidence="4">
    <location>
        <begin position="152"/>
        <end position="214"/>
    </location>
</feature>
<dbReference type="RefSeq" id="WP_173128610.1">
    <property type="nucleotide sequence ID" value="NZ_CBCSGW010000013.1"/>
</dbReference>
<feature type="domain" description="STAS" evidence="3">
    <location>
        <begin position="30"/>
        <end position="129"/>
    </location>
</feature>
<dbReference type="InterPro" id="IPR036513">
    <property type="entry name" value="STAS_dom_sf"/>
</dbReference>
<dbReference type="SUPFAM" id="SSF52172">
    <property type="entry name" value="CheY-like"/>
    <property type="match status" value="1"/>
</dbReference>
<name>A0ABX2F1F5_9PSEU</name>
<keyword evidence="2" id="KW-0804">Transcription</keyword>
<evidence type="ECO:0000313" key="5">
    <source>
        <dbReference type="EMBL" id="NRN65166.1"/>
    </source>
</evidence>
<dbReference type="Proteomes" id="UP000763557">
    <property type="component" value="Unassembled WGS sequence"/>
</dbReference>
<accession>A0ABX2F1F5</accession>
<gene>
    <name evidence="5" type="ORF">GC106_23760</name>
</gene>
<dbReference type="Gene3D" id="3.30.450.40">
    <property type="match status" value="1"/>
</dbReference>
<evidence type="ECO:0000313" key="6">
    <source>
        <dbReference type="Proteomes" id="UP000763557"/>
    </source>
</evidence>
<evidence type="ECO:0000256" key="2">
    <source>
        <dbReference type="ARBA" id="ARBA00023163"/>
    </source>
</evidence>